<dbReference type="EMBL" id="RAWG01000129">
    <property type="protein sequence ID" value="RKH40542.1"/>
    <property type="molecule type" value="Genomic_DNA"/>
</dbReference>
<comment type="catalytic activity">
    <reaction evidence="8">
        <text>(7R,8S)-8-amino-7-(carboxyamino)nonanoate + ATP = (4R,5S)-dethiobiotin + ADP + phosphate + H(+)</text>
        <dbReference type="Rhea" id="RHEA:63684"/>
        <dbReference type="ChEBI" id="CHEBI:15378"/>
        <dbReference type="ChEBI" id="CHEBI:30616"/>
        <dbReference type="ChEBI" id="CHEBI:43474"/>
        <dbReference type="ChEBI" id="CHEBI:149470"/>
        <dbReference type="ChEBI" id="CHEBI:149473"/>
        <dbReference type="ChEBI" id="CHEBI:456216"/>
    </reaction>
</comment>
<dbReference type="InterPro" id="IPR004472">
    <property type="entry name" value="DTB_synth_BioD"/>
</dbReference>
<dbReference type="Proteomes" id="UP000273405">
    <property type="component" value="Unassembled WGS sequence"/>
</dbReference>
<evidence type="ECO:0000313" key="9">
    <source>
        <dbReference type="EMBL" id="RKH40542.1"/>
    </source>
</evidence>
<keyword evidence="10" id="KW-1185">Reference proteome</keyword>
<proteinExistence type="predicted"/>
<evidence type="ECO:0000256" key="6">
    <source>
        <dbReference type="ARBA" id="ARBA00022840"/>
    </source>
</evidence>
<dbReference type="GO" id="GO:0005524">
    <property type="term" value="F:ATP binding"/>
    <property type="evidence" value="ECO:0007669"/>
    <property type="project" value="UniProtKB-KW"/>
</dbReference>
<evidence type="ECO:0008006" key="11">
    <source>
        <dbReference type="Google" id="ProtNLM"/>
    </source>
</evidence>
<evidence type="ECO:0000256" key="5">
    <source>
        <dbReference type="ARBA" id="ARBA00022756"/>
    </source>
</evidence>
<protein>
    <recommendedName>
        <fullName evidence="11">Dethiobiotin synthase</fullName>
    </recommendedName>
</protein>
<dbReference type="GO" id="GO:0000287">
    <property type="term" value="F:magnesium ion binding"/>
    <property type="evidence" value="ECO:0007669"/>
    <property type="project" value="InterPro"/>
</dbReference>
<dbReference type="UniPathway" id="UPA00078"/>
<keyword evidence="7" id="KW-0460">Magnesium</keyword>
<keyword evidence="3" id="KW-0479">Metal-binding</keyword>
<dbReference type="CDD" id="cd03109">
    <property type="entry name" value="DTBS"/>
    <property type="match status" value="1"/>
</dbReference>
<reference evidence="10" key="1">
    <citation type="submission" date="2018-09" db="EMBL/GenBank/DDBJ databases">
        <authorList>
            <person name="Livingstone P.G."/>
            <person name="Whitworth D.E."/>
        </authorList>
    </citation>
    <scope>NUCLEOTIDE SEQUENCE [LARGE SCALE GENOMIC DNA]</scope>
    <source>
        <strain evidence="10">CA040B</strain>
    </source>
</reference>
<evidence type="ECO:0000256" key="4">
    <source>
        <dbReference type="ARBA" id="ARBA00022741"/>
    </source>
</evidence>
<dbReference type="GO" id="GO:0009102">
    <property type="term" value="P:biotin biosynthetic process"/>
    <property type="evidence" value="ECO:0007669"/>
    <property type="project" value="UniProtKB-UniPathway"/>
</dbReference>
<evidence type="ECO:0000256" key="2">
    <source>
        <dbReference type="ARBA" id="ARBA00022598"/>
    </source>
</evidence>
<name>A0A3A8NKP9_9BACT</name>
<dbReference type="Pfam" id="PF13500">
    <property type="entry name" value="AAA_26"/>
    <property type="match status" value="1"/>
</dbReference>
<dbReference type="OrthoDB" id="9802097at2"/>
<keyword evidence="5" id="KW-0093">Biotin biosynthesis</keyword>
<comment type="caution">
    <text evidence="9">The sequence shown here is derived from an EMBL/GenBank/DDBJ whole genome shotgun (WGS) entry which is preliminary data.</text>
</comment>
<evidence type="ECO:0000256" key="8">
    <source>
        <dbReference type="ARBA" id="ARBA00047386"/>
    </source>
</evidence>
<dbReference type="GO" id="GO:0004141">
    <property type="term" value="F:dethiobiotin synthase activity"/>
    <property type="evidence" value="ECO:0007669"/>
    <property type="project" value="InterPro"/>
</dbReference>
<keyword evidence="2" id="KW-0436">Ligase</keyword>
<dbReference type="PANTHER" id="PTHR43210">
    <property type="entry name" value="DETHIOBIOTIN SYNTHETASE"/>
    <property type="match status" value="1"/>
</dbReference>
<accession>A0A3A8NKP9</accession>
<organism evidence="9 10">
    <name type="scientific">Corallococcus sicarius</name>
    <dbReference type="NCBI Taxonomy" id="2316726"/>
    <lineage>
        <taxon>Bacteria</taxon>
        <taxon>Pseudomonadati</taxon>
        <taxon>Myxococcota</taxon>
        <taxon>Myxococcia</taxon>
        <taxon>Myxococcales</taxon>
        <taxon>Cystobacterineae</taxon>
        <taxon>Myxococcaceae</taxon>
        <taxon>Corallococcus</taxon>
    </lineage>
</organism>
<evidence type="ECO:0000256" key="3">
    <source>
        <dbReference type="ARBA" id="ARBA00022723"/>
    </source>
</evidence>
<dbReference type="SUPFAM" id="SSF52540">
    <property type="entry name" value="P-loop containing nucleoside triphosphate hydrolases"/>
    <property type="match status" value="2"/>
</dbReference>
<gene>
    <name evidence="9" type="ORF">D7X12_20555</name>
</gene>
<dbReference type="PANTHER" id="PTHR43210:SF2">
    <property type="entry name" value="ATP-DEPENDENT DETHIOBIOTIN SYNTHETASE BIOD 2"/>
    <property type="match status" value="1"/>
</dbReference>
<evidence type="ECO:0000256" key="1">
    <source>
        <dbReference type="ARBA" id="ARBA00022490"/>
    </source>
</evidence>
<dbReference type="RefSeq" id="WP_120626980.1">
    <property type="nucleotide sequence ID" value="NZ_RAWG01000129.1"/>
</dbReference>
<keyword evidence="4" id="KW-0547">Nucleotide-binding</keyword>
<dbReference type="Gene3D" id="3.40.50.300">
    <property type="entry name" value="P-loop containing nucleotide triphosphate hydrolases"/>
    <property type="match status" value="2"/>
</dbReference>
<evidence type="ECO:0000256" key="7">
    <source>
        <dbReference type="ARBA" id="ARBA00022842"/>
    </source>
</evidence>
<dbReference type="InterPro" id="IPR027417">
    <property type="entry name" value="P-loop_NTPase"/>
</dbReference>
<evidence type="ECO:0000313" key="10">
    <source>
        <dbReference type="Proteomes" id="UP000273405"/>
    </source>
</evidence>
<dbReference type="GO" id="GO:0005829">
    <property type="term" value="C:cytosol"/>
    <property type="evidence" value="ECO:0007669"/>
    <property type="project" value="TreeGrafter"/>
</dbReference>
<keyword evidence="6" id="KW-0067">ATP-binding</keyword>
<sequence>MARSRVPRFFVTGTDTGVGKTQVSCALLSLMRDVVDLIQAFALPVVLVARAGLGTLNHVALSLEALASRKVSVRAVVLSRGVPGSDLAERDNRRYLEARHGVQVLGPVPHVEDAKKRRLAFRRALAPLVPERARAR</sequence>
<dbReference type="AlphaFoldDB" id="A0A3A8NKP9"/>
<keyword evidence="1" id="KW-0963">Cytoplasm</keyword>